<dbReference type="InterPro" id="IPR025961">
    <property type="entry name" value="Metal_resist"/>
</dbReference>
<dbReference type="RefSeq" id="WP_012585253.1">
    <property type="nucleotide sequence ID" value="NC_011662.2"/>
</dbReference>
<dbReference type="eggNOG" id="ENOG503313Y">
    <property type="taxonomic scope" value="Bacteria"/>
</dbReference>
<dbReference type="EMBL" id="CP001281">
    <property type="protein sequence ID" value="ACK54673.1"/>
    <property type="molecule type" value="Genomic_DNA"/>
</dbReference>
<reference evidence="2" key="1">
    <citation type="submission" date="2009-05" db="EMBL/GenBank/DDBJ databases">
        <title>Complete sequence of chromosome of Thauera sp. MZ1T.</title>
        <authorList>
            <consortium name="US DOE Joint Genome Institute"/>
            <person name="Lucas S."/>
            <person name="Copeland A."/>
            <person name="Lapidus A."/>
            <person name="Glavina del Rio T."/>
            <person name="Dalin E."/>
            <person name="Tice H."/>
            <person name="Bruce D."/>
            <person name="Goodwin L."/>
            <person name="Pitluck S."/>
            <person name="Sims D."/>
            <person name="Brettin T."/>
            <person name="Detter J.C."/>
            <person name="Han C."/>
            <person name="Larimer F."/>
            <person name="Land M."/>
            <person name="Hauser L."/>
            <person name="Kyrpides N."/>
            <person name="Mikhailova N."/>
            <person name="Sayler G.S."/>
        </authorList>
    </citation>
    <scope>NUCLEOTIDE SEQUENCE [LARGE SCALE GENOMIC DNA]</scope>
    <source>
        <strain evidence="2">MZ1T</strain>
    </source>
</reference>
<sequence length="154" mass="16912">MKTTKPGMALLLSVALNVGVLGAVVLDRLGPGASSTSAPPLHRILELDEAQRARWDAVEAPFLQQFHAASGQLEAHRRALVEALFAEAIDPLRIETARAAIAELQQDQQRLIIEQLIAEREILDARQRQQLLGLLLAQPPARTTVEDLHARPTR</sequence>
<dbReference type="AlphaFoldDB" id="C4ZMF9"/>
<dbReference type="Proteomes" id="UP000002186">
    <property type="component" value="Chromosome"/>
</dbReference>
<accession>C4ZMF9</accession>
<name>C4ZMF9_THASP</name>
<reference evidence="1 2" key="2">
    <citation type="journal article" date="2012" name="Stand. Genomic Sci.">
        <title>Complete genome sequence of Thauera aminoaromatica strain MZ1T.</title>
        <authorList>
            <person name="Jiang K."/>
            <person name="Sanseverino J."/>
            <person name="Chauhan A."/>
            <person name="Lucas S."/>
            <person name="Copeland A."/>
            <person name="Lapidus A."/>
            <person name="Del Rio T.G."/>
            <person name="Dalin E."/>
            <person name="Tice H."/>
            <person name="Bruce D."/>
            <person name="Goodwin L."/>
            <person name="Pitluck S."/>
            <person name="Sims D."/>
            <person name="Brettin T."/>
            <person name="Detter J.C."/>
            <person name="Han C."/>
            <person name="Chang Y.J."/>
            <person name="Larimer F."/>
            <person name="Land M."/>
            <person name="Hauser L."/>
            <person name="Kyrpides N.C."/>
            <person name="Mikhailova N."/>
            <person name="Moser S."/>
            <person name="Jegier P."/>
            <person name="Close D."/>
            <person name="Debruyn J.M."/>
            <person name="Wang Y."/>
            <person name="Layton A.C."/>
            <person name="Allen M.S."/>
            <person name="Sayler G.S."/>
        </authorList>
    </citation>
    <scope>NUCLEOTIDE SEQUENCE [LARGE SCALE GENOMIC DNA]</scope>
    <source>
        <strain evidence="1 2">MZ1T</strain>
    </source>
</reference>
<organism evidence="1 2">
    <name type="scientific">Thauera aminoaromatica</name>
    <dbReference type="NCBI Taxonomy" id="164330"/>
    <lineage>
        <taxon>Bacteria</taxon>
        <taxon>Pseudomonadati</taxon>
        <taxon>Pseudomonadota</taxon>
        <taxon>Betaproteobacteria</taxon>
        <taxon>Rhodocyclales</taxon>
        <taxon>Zoogloeaceae</taxon>
        <taxon>Thauera</taxon>
    </lineage>
</organism>
<evidence type="ECO:0000313" key="1">
    <source>
        <dbReference type="EMBL" id="ACK54673.1"/>
    </source>
</evidence>
<evidence type="ECO:0000313" key="2">
    <source>
        <dbReference type="Proteomes" id="UP000002186"/>
    </source>
</evidence>
<evidence type="ECO:0008006" key="3">
    <source>
        <dbReference type="Google" id="ProtNLM"/>
    </source>
</evidence>
<gene>
    <name evidence="1" type="ordered locus">Tmz1t_1922</name>
</gene>
<keyword evidence="2" id="KW-1185">Reference proteome</keyword>
<protein>
    <recommendedName>
        <fullName evidence="3">Zinc resistance-associated protein</fullName>
    </recommendedName>
</protein>
<dbReference type="Gene3D" id="1.20.120.1490">
    <property type="match status" value="1"/>
</dbReference>
<proteinExistence type="predicted"/>
<dbReference type="HOGENOM" id="CLU_143508_0_0_4"/>
<dbReference type="OrthoDB" id="8776540at2"/>
<dbReference type="Pfam" id="PF13801">
    <property type="entry name" value="Metal_resist"/>
    <property type="match status" value="1"/>
</dbReference>
<dbReference type="STRING" id="85643.Tmz1t_1922"/>
<dbReference type="KEGG" id="tmz:Tmz1t_1922"/>